<keyword evidence="8" id="KW-1185">Reference proteome</keyword>
<dbReference type="InterPro" id="IPR015943">
    <property type="entry name" value="WD40/YVTN_repeat-like_dom_sf"/>
</dbReference>
<dbReference type="SMART" id="SM00667">
    <property type="entry name" value="LisH"/>
    <property type="match status" value="1"/>
</dbReference>
<dbReference type="PROSITE" id="PS00678">
    <property type="entry name" value="WD_REPEATS_1"/>
    <property type="match status" value="3"/>
</dbReference>
<reference evidence="9" key="2">
    <citation type="submission" date="2025-08" db="UniProtKB">
        <authorList>
            <consortium name="RefSeq"/>
        </authorList>
    </citation>
    <scope>IDENTIFICATION</scope>
</reference>
<feature type="repeat" description="WD" evidence="6">
    <location>
        <begin position="305"/>
        <end position="346"/>
    </location>
</feature>
<feature type="domain" description="Anaphase-promoting complex subunit 4-like WD40" evidence="7">
    <location>
        <begin position="144"/>
        <end position="235"/>
    </location>
</feature>
<keyword evidence="4" id="KW-0539">Nucleus</keyword>
<dbReference type="PANTHER" id="PTHR22846:SF2">
    <property type="entry name" value="F-BOX-LIKE_WD REPEAT-CONTAINING PROTEIN EBI"/>
    <property type="match status" value="1"/>
</dbReference>
<dbReference type="PROSITE" id="PS50294">
    <property type="entry name" value="WD_REPEATS_REGION"/>
    <property type="match status" value="6"/>
</dbReference>
<proteinExistence type="inferred from homology"/>
<accession>A0ABM4B8I9</accession>
<evidence type="ECO:0000313" key="9">
    <source>
        <dbReference type="RefSeq" id="XP_065645186.1"/>
    </source>
</evidence>
<feature type="repeat" description="WD" evidence="6">
    <location>
        <begin position="181"/>
        <end position="215"/>
    </location>
</feature>
<comment type="similarity">
    <text evidence="5">Belongs to the WD repeat EBI family.</text>
</comment>
<feature type="repeat" description="WD" evidence="6">
    <location>
        <begin position="222"/>
        <end position="254"/>
    </location>
</feature>
<feature type="repeat" description="WD" evidence="6">
    <location>
        <begin position="388"/>
        <end position="429"/>
    </location>
</feature>
<dbReference type="InterPro" id="IPR006594">
    <property type="entry name" value="LisH"/>
</dbReference>
<dbReference type="InterPro" id="IPR024977">
    <property type="entry name" value="Apc4-like_WD40_dom"/>
</dbReference>
<feature type="repeat" description="WD" evidence="6">
    <location>
        <begin position="133"/>
        <end position="174"/>
    </location>
</feature>
<evidence type="ECO:0000256" key="6">
    <source>
        <dbReference type="PROSITE-ProRule" id="PRU00221"/>
    </source>
</evidence>
<evidence type="ECO:0000313" key="8">
    <source>
        <dbReference type="Proteomes" id="UP001652625"/>
    </source>
</evidence>
<dbReference type="CDD" id="cd00200">
    <property type="entry name" value="WD40"/>
    <property type="match status" value="1"/>
</dbReference>
<dbReference type="Pfam" id="PF00400">
    <property type="entry name" value="WD40"/>
    <property type="match status" value="3"/>
</dbReference>
<dbReference type="PANTHER" id="PTHR22846">
    <property type="entry name" value="WD40 REPEAT PROTEIN"/>
    <property type="match status" value="1"/>
</dbReference>
<dbReference type="PROSITE" id="PS50082">
    <property type="entry name" value="WD_REPEATS_2"/>
    <property type="match status" value="6"/>
</dbReference>
<dbReference type="SMART" id="SM00320">
    <property type="entry name" value="WD40"/>
    <property type="match status" value="8"/>
</dbReference>
<dbReference type="Pfam" id="PF08513">
    <property type="entry name" value="LisH"/>
    <property type="match status" value="1"/>
</dbReference>
<dbReference type="Proteomes" id="UP001652625">
    <property type="component" value="Chromosome 01"/>
</dbReference>
<feature type="repeat" description="WD" evidence="6">
    <location>
        <begin position="347"/>
        <end position="387"/>
    </location>
</feature>
<dbReference type="Gene3D" id="1.20.960.30">
    <property type="match status" value="1"/>
</dbReference>
<keyword evidence="3" id="KW-0677">Repeat</keyword>
<dbReference type="GeneID" id="101239746"/>
<protein>
    <submittedName>
        <fullName evidence="9">F-box-like/WD repeat-containing protein TBL1XR1 isoform X2</fullName>
    </submittedName>
</protein>
<sequence length="466" mass="51931">MMSLLSDEVNFLVYRYLLESGYQHSAFLFALESHVAQSNINGSLVPSGALVSVIQKGIQFIEGELCINDDGSFIENLNALESLPLIDAVIPEVLAERAETLYRLVTQKHESALSPTKLFNNTHEIGIEEDIVLQGHKAEVFNCSWHPSCKLIATGSADGMVGLWHLDSDRMIALDHVGQSRKNPSTDITCLVWHPEGHVLATAASDFITRIWDVEGNLLTALTGHKDLILSLNWNKKGQFLLSAGLDKKCIIWDGDKFEKVVELFCHTGPVVDTDWKDDFTFASCSTDRSVCVSTIHDSKPLKIFLGHKDVVNCVQWDPTSSLLATCADDKSVKLWSMKQDDAVASLSGHTKEVTLVKWASSRLLGSASYDQSIRIWNVESLTCLYVFNRHYEPVNSISFDPTGRYLVSAALDGLLNIWELEKGECIQSQRSNSGIFEVQWSKNAFYISVCQSDKTIKILDTRKLL</sequence>
<dbReference type="InterPro" id="IPR001680">
    <property type="entry name" value="WD40_rpt"/>
</dbReference>
<dbReference type="PROSITE" id="PS50896">
    <property type="entry name" value="LISH"/>
    <property type="match status" value="1"/>
</dbReference>
<dbReference type="SUPFAM" id="SSF50978">
    <property type="entry name" value="WD40 repeat-like"/>
    <property type="match status" value="1"/>
</dbReference>
<dbReference type="InterPro" id="IPR020472">
    <property type="entry name" value="WD40_PAC1"/>
</dbReference>
<evidence type="ECO:0000256" key="3">
    <source>
        <dbReference type="ARBA" id="ARBA00022737"/>
    </source>
</evidence>
<reference evidence="8" key="1">
    <citation type="submission" date="2025-05" db="UniProtKB">
        <authorList>
            <consortium name="RefSeq"/>
        </authorList>
    </citation>
    <scope>NUCLEOTIDE SEQUENCE [LARGE SCALE GENOMIC DNA]</scope>
</reference>
<comment type="subcellular location">
    <subcellularLocation>
        <location evidence="1">Nucleus</location>
    </subcellularLocation>
</comment>
<evidence type="ECO:0000256" key="1">
    <source>
        <dbReference type="ARBA" id="ARBA00004123"/>
    </source>
</evidence>
<dbReference type="Pfam" id="PF12894">
    <property type="entry name" value="ANAPC4_WD40"/>
    <property type="match status" value="1"/>
</dbReference>
<dbReference type="PRINTS" id="PR00320">
    <property type="entry name" value="GPROTEINBRPT"/>
</dbReference>
<evidence type="ECO:0000256" key="2">
    <source>
        <dbReference type="ARBA" id="ARBA00022574"/>
    </source>
</evidence>
<evidence type="ECO:0000259" key="7">
    <source>
        <dbReference type="Pfam" id="PF12894"/>
    </source>
</evidence>
<keyword evidence="2 6" id="KW-0853">WD repeat</keyword>
<gene>
    <name evidence="9" type="primary">LOC101239746</name>
</gene>
<name>A0ABM4B8I9_HYDVU</name>
<organism evidence="8 9">
    <name type="scientific">Hydra vulgaris</name>
    <name type="common">Hydra</name>
    <name type="synonym">Hydra attenuata</name>
    <dbReference type="NCBI Taxonomy" id="6087"/>
    <lineage>
        <taxon>Eukaryota</taxon>
        <taxon>Metazoa</taxon>
        <taxon>Cnidaria</taxon>
        <taxon>Hydrozoa</taxon>
        <taxon>Hydroidolina</taxon>
        <taxon>Anthoathecata</taxon>
        <taxon>Aplanulata</taxon>
        <taxon>Hydridae</taxon>
        <taxon>Hydra</taxon>
    </lineage>
</organism>
<dbReference type="Gene3D" id="2.130.10.10">
    <property type="entry name" value="YVTN repeat-like/Quinoprotein amine dehydrogenase"/>
    <property type="match status" value="1"/>
</dbReference>
<dbReference type="InterPro" id="IPR036322">
    <property type="entry name" value="WD40_repeat_dom_sf"/>
</dbReference>
<evidence type="ECO:0000256" key="5">
    <source>
        <dbReference type="ARBA" id="ARBA00025741"/>
    </source>
</evidence>
<dbReference type="InterPro" id="IPR045183">
    <property type="entry name" value="Ebi-like"/>
</dbReference>
<evidence type="ECO:0000256" key="4">
    <source>
        <dbReference type="ARBA" id="ARBA00023242"/>
    </source>
</evidence>
<dbReference type="RefSeq" id="XP_065645186.1">
    <property type="nucleotide sequence ID" value="XM_065789114.1"/>
</dbReference>
<dbReference type="InterPro" id="IPR019775">
    <property type="entry name" value="WD40_repeat_CS"/>
</dbReference>